<dbReference type="OrthoDB" id="9776650at2"/>
<organism evidence="9 10">
    <name type="scientific">Streptococcus sobrinus W1703</name>
    <dbReference type="NCBI Taxonomy" id="1227275"/>
    <lineage>
        <taxon>Bacteria</taxon>
        <taxon>Bacillati</taxon>
        <taxon>Bacillota</taxon>
        <taxon>Bacilli</taxon>
        <taxon>Lactobacillales</taxon>
        <taxon>Streptococcaceae</taxon>
        <taxon>Streptococcus</taxon>
    </lineage>
</organism>
<keyword evidence="5" id="KW-0269">Exonuclease</keyword>
<sequence>MPFTVITVKNAPPSLRGDLTKWMQEIATGVYVGNFNTKVREQLWNRVENSVGHGEATISYSFRNEIGYQFATINAQREVVDYDGIPLVLLPSQAKDVGKNVALGFSNAAKFRKIKRYTSSSQSHVQSTVPYAVIDIETDGLDENEHTIIEIAAVKVSGLQIEDFDYLIKYDKVLPKNIVSLTGISQELLNQNGKDIQVVLQEFLNFIGDFDLVGYGVGFDIKFINNELRKLGYPLLENKVHDLMKYVKNEKLFLDNYKLQTALKVYGIEGEVPHRALPDSRLIYQLSTKVNKFLKRINQK</sequence>
<dbReference type="HOGENOM" id="CLU_047806_3_0_9"/>
<dbReference type="Pfam" id="PF09707">
    <property type="entry name" value="Cas_Cas2CT1978"/>
    <property type="match status" value="1"/>
</dbReference>
<dbReference type="InterPro" id="IPR013520">
    <property type="entry name" value="Ribonucl_H"/>
</dbReference>
<dbReference type="PANTHER" id="PTHR30231:SF41">
    <property type="entry name" value="DNA POLYMERASE III SUBUNIT EPSILON"/>
    <property type="match status" value="1"/>
</dbReference>
<evidence type="ECO:0000256" key="3">
    <source>
        <dbReference type="ARBA" id="ARBA00022705"/>
    </source>
</evidence>
<dbReference type="FunFam" id="3.30.420.10:FF:000045">
    <property type="entry name" value="3'-5' exonuclease DinG"/>
    <property type="match status" value="1"/>
</dbReference>
<keyword evidence="6" id="KW-0239">DNA-directed DNA polymerase</keyword>
<dbReference type="SMART" id="SM00479">
    <property type="entry name" value="EXOIII"/>
    <property type="match status" value="1"/>
</dbReference>
<dbReference type="NCBIfam" id="TIGR00573">
    <property type="entry name" value="dnaq"/>
    <property type="match status" value="1"/>
</dbReference>
<evidence type="ECO:0000256" key="7">
    <source>
        <dbReference type="ARBA" id="ARBA00070925"/>
    </source>
</evidence>
<keyword evidence="1" id="KW-0808">Transferase</keyword>
<evidence type="ECO:0000256" key="1">
    <source>
        <dbReference type="ARBA" id="ARBA00022679"/>
    </source>
</evidence>
<dbReference type="AlphaFoldDB" id="U2J752"/>
<dbReference type="PANTHER" id="PTHR30231">
    <property type="entry name" value="DNA POLYMERASE III SUBUNIT EPSILON"/>
    <property type="match status" value="1"/>
</dbReference>
<evidence type="ECO:0000256" key="5">
    <source>
        <dbReference type="ARBA" id="ARBA00022839"/>
    </source>
</evidence>
<dbReference type="SUPFAM" id="SSF53098">
    <property type="entry name" value="Ribonuclease H-like"/>
    <property type="match status" value="1"/>
</dbReference>
<dbReference type="GO" id="GO:0008408">
    <property type="term" value="F:3'-5' exonuclease activity"/>
    <property type="evidence" value="ECO:0007669"/>
    <property type="project" value="TreeGrafter"/>
</dbReference>
<evidence type="ECO:0000256" key="2">
    <source>
        <dbReference type="ARBA" id="ARBA00022695"/>
    </source>
</evidence>
<dbReference type="NCBIfam" id="TIGR01873">
    <property type="entry name" value="cas_CT1978"/>
    <property type="match status" value="1"/>
</dbReference>
<dbReference type="CDD" id="cd09755">
    <property type="entry name" value="Cas2_I-E"/>
    <property type="match status" value="1"/>
</dbReference>
<accession>U2J752</accession>
<dbReference type="RefSeq" id="WP_021673643.1">
    <property type="nucleotide sequence ID" value="NZ_KI259696.1"/>
</dbReference>
<name>U2J752_9STRE</name>
<dbReference type="Gene3D" id="3.30.70.240">
    <property type="match status" value="1"/>
</dbReference>
<evidence type="ECO:0000256" key="4">
    <source>
        <dbReference type="ARBA" id="ARBA00022722"/>
    </source>
</evidence>
<evidence type="ECO:0000259" key="8">
    <source>
        <dbReference type="SMART" id="SM00479"/>
    </source>
</evidence>
<keyword evidence="5" id="KW-0378">Hydrolase</keyword>
<dbReference type="EMBL" id="AWVA01000081">
    <property type="protein sequence ID" value="ERJ75887.1"/>
    <property type="molecule type" value="Genomic_DNA"/>
</dbReference>
<keyword evidence="2" id="KW-0548">Nucleotidyltransferase</keyword>
<evidence type="ECO:0000313" key="9">
    <source>
        <dbReference type="EMBL" id="ERJ75887.1"/>
    </source>
</evidence>
<evidence type="ECO:0000256" key="6">
    <source>
        <dbReference type="ARBA" id="ARBA00022932"/>
    </source>
</evidence>
<dbReference type="InterPro" id="IPR012337">
    <property type="entry name" value="RNaseH-like_sf"/>
</dbReference>
<dbReference type="PATRIC" id="fig|1227275.3.peg.1168"/>
<protein>
    <recommendedName>
        <fullName evidence="7">DNA polymerase III polC-type</fullName>
    </recommendedName>
</protein>
<keyword evidence="3" id="KW-0235">DNA replication</keyword>
<proteinExistence type="predicted"/>
<keyword evidence="4" id="KW-0540">Nuclease</keyword>
<dbReference type="CDD" id="cd06127">
    <property type="entry name" value="DEDDh"/>
    <property type="match status" value="1"/>
</dbReference>
<dbReference type="InterPro" id="IPR006054">
    <property type="entry name" value="DnaQ"/>
</dbReference>
<feature type="domain" description="Exonuclease" evidence="8">
    <location>
        <begin position="130"/>
        <end position="296"/>
    </location>
</feature>
<dbReference type="GO" id="GO:0003887">
    <property type="term" value="F:DNA-directed DNA polymerase activity"/>
    <property type="evidence" value="ECO:0007669"/>
    <property type="project" value="UniProtKB-KW"/>
</dbReference>
<reference evidence="9 10" key="1">
    <citation type="submission" date="2013-06" db="EMBL/GenBank/DDBJ databases">
        <authorList>
            <person name="Weinstock G."/>
            <person name="Sodergren E."/>
            <person name="Lobos E.A."/>
            <person name="Fulton L."/>
            <person name="Fulton R."/>
            <person name="Courtney L."/>
            <person name="Fronick C."/>
            <person name="O'Laughlin M."/>
            <person name="Godfrey J."/>
            <person name="Wilson R.M."/>
            <person name="Miner T."/>
            <person name="Farmer C."/>
            <person name="Delehaunty K."/>
            <person name="Cordes M."/>
            <person name="Minx P."/>
            <person name="Tomlinson C."/>
            <person name="Chen J."/>
            <person name="Wollam A."/>
            <person name="Pepin K.H."/>
            <person name="Bhonagiri V."/>
            <person name="Zhang X."/>
            <person name="Warren W."/>
            <person name="Mitreva M."/>
            <person name="Mardis E.R."/>
            <person name="Wilson R.K."/>
        </authorList>
    </citation>
    <scope>NUCLEOTIDE SEQUENCE [LARGE SCALE GENOMIC DNA]</scope>
    <source>
        <strain evidence="9 10">W1703</strain>
    </source>
</reference>
<dbReference type="GO" id="GO:0005829">
    <property type="term" value="C:cytosol"/>
    <property type="evidence" value="ECO:0007669"/>
    <property type="project" value="TreeGrafter"/>
</dbReference>
<dbReference type="Pfam" id="PF00929">
    <property type="entry name" value="RNase_T"/>
    <property type="match status" value="1"/>
</dbReference>
<dbReference type="InterPro" id="IPR010152">
    <property type="entry name" value="CRISPR-assoc_prot_Cas2_sub"/>
</dbReference>
<dbReference type="InterPro" id="IPR036397">
    <property type="entry name" value="RNaseH_sf"/>
</dbReference>
<comment type="caution">
    <text evidence="9">The sequence shown here is derived from an EMBL/GenBank/DDBJ whole genome shotgun (WGS) entry which is preliminary data.</text>
</comment>
<dbReference type="Gene3D" id="3.30.420.10">
    <property type="entry name" value="Ribonuclease H-like superfamily/Ribonuclease H"/>
    <property type="match status" value="1"/>
</dbReference>
<dbReference type="GO" id="GO:0045004">
    <property type="term" value="P:DNA replication proofreading"/>
    <property type="evidence" value="ECO:0007669"/>
    <property type="project" value="TreeGrafter"/>
</dbReference>
<dbReference type="Proteomes" id="UP000016617">
    <property type="component" value="Unassembled WGS sequence"/>
</dbReference>
<evidence type="ECO:0000313" key="10">
    <source>
        <dbReference type="Proteomes" id="UP000016617"/>
    </source>
</evidence>
<dbReference type="GO" id="GO:0003677">
    <property type="term" value="F:DNA binding"/>
    <property type="evidence" value="ECO:0007669"/>
    <property type="project" value="InterPro"/>
</dbReference>
<gene>
    <name evidence="9" type="ORF">HMPREF1557_01317</name>
</gene>